<dbReference type="AlphaFoldDB" id="A0A8G1RLH4"/>
<sequence length="168" mass="19457">MMDHGCLFILPIYAMYDTSKIARDSGGKRSVMAEYPLRVAANTPPRLVSKARTNARRAEKKKKKLEAAKSRHPRLRRTRDLETNENNIVETVKGNVKSNLHRRVRKETWTIISKLGIVEACAQGNIRRMRKEMDMDRSCQRSIFARRSNRSLDSGHWSMGVPIKEWSF</sequence>
<organism evidence="2 3">
    <name type="scientific">Aspergillus fijiensis CBS 313.89</name>
    <dbReference type="NCBI Taxonomy" id="1448319"/>
    <lineage>
        <taxon>Eukaryota</taxon>
        <taxon>Fungi</taxon>
        <taxon>Dikarya</taxon>
        <taxon>Ascomycota</taxon>
        <taxon>Pezizomycotina</taxon>
        <taxon>Eurotiomycetes</taxon>
        <taxon>Eurotiomycetidae</taxon>
        <taxon>Eurotiales</taxon>
        <taxon>Aspergillaceae</taxon>
        <taxon>Aspergillus</taxon>
    </lineage>
</organism>
<accession>A0A8G1RLH4</accession>
<feature type="compositionally biased region" description="Basic residues" evidence="1">
    <location>
        <begin position="53"/>
        <end position="74"/>
    </location>
</feature>
<reference evidence="2 3" key="1">
    <citation type="submission" date="2018-02" db="EMBL/GenBank/DDBJ databases">
        <title>The genomes of Aspergillus section Nigri reveals drivers in fungal speciation.</title>
        <authorList>
            <consortium name="DOE Joint Genome Institute"/>
            <person name="Vesth T.C."/>
            <person name="Nybo J."/>
            <person name="Theobald S."/>
            <person name="Brandl J."/>
            <person name="Frisvad J.C."/>
            <person name="Nielsen K.F."/>
            <person name="Lyhne E.K."/>
            <person name="Kogle M.E."/>
            <person name="Kuo A."/>
            <person name="Riley R."/>
            <person name="Clum A."/>
            <person name="Nolan M."/>
            <person name="Lipzen A."/>
            <person name="Salamov A."/>
            <person name="Henrissat B."/>
            <person name="Wiebenga A."/>
            <person name="De vries R.P."/>
            <person name="Grigoriev I.V."/>
            <person name="Mortensen U.H."/>
            <person name="Andersen M.R."/>
            <person name="Baker S.E."/>
        </authorList>
    </citation>
    <scope>NUCLEOTIDE SEQUENCE [LARGE SCALE GENOMIC DNA]</scope>
    <source>
        <strain evidence="2 3">CBS 313.89</strain>
    </source>
</reference>
<gene>
    <name evidence="2" type="ORF">BO72DRAFT_171642</name>
</gene>
<proteinExistence type="predicted"/>
<dbReference type="GeneID" id="63856709"/>
<evidence type="ECO:0000313" key="3">
    <source>
        <dbReference type="Proteomes" id="UP000249789"/>
    </source>
</evidence>
<protein>
    <submittedName>
        <fullName evidence="2">Uncharacterized protein</fullName>
    </submittedName>
</protein>
<name>A0A8G1RLH4_9EURO</name>
<dbReference type="RefSeq" id="XP_040799480.1">
    <property type="nucleotide sequence ID" value="XM_040939376.1"/>
</dbReference>
<feature type="region of interest" description="Disordered" evidence="1">
    <location>
        <begin position="52"/>
        <end position="74"/>
    </location>
</feature>
<evidence type="ECO:0000256" key="1">
    <source>
        <dbReference type="SAM" id="MobiDB-lite"/>
    </source>
</evidence>
<dbReference type="EMBL" id="KZ824657">
    <property type="protein sequence ID" value="RAK75470.1"/>
    <property type="molecule type" value="Genomic_DNA"/>
</dbReference>
<evidence type="ECO:0000313" key="2">
    <source>
        <dbReference type="EMBL" id="RAK75470.1"/>
    </source>
</evidence>
<dbReference type="VEuPathDB" id="FungiDB:BO72DRAFT_171642"/>
<dbReference type="Proteomes" id="UP000249789">
    <property type="component" value="Unassembled WGS sequence"/>
</dbReference>
<keyword evidence="3" id="KW-1185">Reference proteome</keyword>